<dbReference type="Proteomes" id="UP000317176">
    <property type="component" value="Unassembled WGS sequence"/>
</dbReference>
<gene>
    <name evidence="2" type="ORF">IQ17_07434</name>
</gene>
<dbReference type="AlphaFoldDB" id="A0A562K7R7"/>
<evidence type="ECO:0000313" key="3">
    <source>
        <dbReference type="Proteomes" id="UP000317176"/>
    </source>
</evidence>
<name>A0A562K7R7_9BRAD</name>
<feature type="region of interest" description="Disordered" evidence="1">
    <location>
        <begin position="198"/>
        <end position="245"/>
    </location>
</feature>
<evidence type="ECO:0000256" key="1">
    <source>
        <dbReference type="SAM" id="MobiDB-lite"/>
    </source>
</evidence>
<feature type="compositionally biased region" description="Low complexity" evidence="1">
    <location>
        <begin position="209"/>
        <end position="245"/>
    </location>
</feature>
<reference evidence="2 3" key="1">
    <citation type="journal article" date="2015" name="Stand. Genomic Sci.">
        <title>Genomic Encyclopedia of Bacterial and Archaeal Type Strains, Phase III: the genomes of soil and plant-associated and newly described type strains.</title>
        <authorList>
            <person name="Whitman W.B."/>
            <person name="Woyke T."/>
            <person name="Klenk H.P."/>
            <person name="Zhou Y."/>
            <person name="Lilburn T.G."/>
            <person name="Beck B.J."/>
            <person name="De Vos P."/>
            <person name="Vandamme P."/>
            <person name="Eisen J.A."/>
            <person name="Garrity G."/>
            <person name="Hugenholtz P."/>
            <person name="Kyrpides N.C."/>
        </authorList>
    </citation>
    <scope>NUCLEOTIDE SEQUENCE [LARGE SCALE GENOMIC DNA]</scope>
    <source>
        <strain evidence="2 3">CGMCC 1.10947</strain>
    </source>
</reference>
<comment type="caution">
    <text evidence="2">The sequence shown here is derived from an EMBL/GenBank/DDBJ whole genome shotgun (WGS) entry which is preliminary data.</text>
</comment>
<protein>
    <submittedName>
        <fullName evidence="2">Uncharacterized protein</fullName>
    </submittedName>
</protein>
<dbReference type="EMBL" id="VLKL01000068">
    <property type="protein sequence ID" value="TWH91468.1"/>
    <property type="molecule type" value="Genomic_DNA"/>
</dbReference>
<organism evidence="2 3">
    <name type="scientific">Bradyrhizobium daqingense</name>
    <dbReference type="NCBI Taxonomy" id="993502"/>
    <lineage>
        <taxon>Bacteria</taxon>
        <taxon>Pseudomonadati</taxon>
        <taxon>Pseudomonadota</taxon>
        <taxon>Alphaproteobacteria</taxon>
        <taxon>Hyphomicrobiales</taxon>
        <taxon>Nitrobacteraceae</taxon>
        <taxon>Bradyrhizobium</taxon>
    </lineage>
</organism>
<proteinExistence type="predicted"/>
<accession>A0A562K7R7</accession>
<evidence type="ECO:0000313" key="2">
    <source>
        <dbReference type="EMBL" id="TWH91468.1"/>
    </source>
</evidence>
<keyword evidence="3" id="KW-1185">Reference proteome</keyword>
<sequence length="245" mass="26445">MGEAKRRLEEMKVAPCRCRSGRQSASCCFDGVRWHKPASGLDLRSGSPSTTLERCYMQELGNCEAPISGEHLISEAVIEILRGDGNFTASGLPWLEAGETKALAPKNLTANCLCRRHNSALSPLDAAAKIFFAGLRDCLESSEAVLPYLLSGHDVERWLLKTLKANETAAAHIGGKAPEKGAETTGREVRIAVRLVDRGERVPRPGPAPAAARLPPHGAHQQFRPPRTTPRSSEASRAAATRCSF</sequence>